<reference evidence="1 2" key="1">
    <citation type="submission" date="2023-03" db="EMBL/GenBank/DDBJ databases">
        <title>Roseibium porphyridii sp. nov. and Roseibium rhodosorbium sp. nov. isolated from marine algae, Porphyridium cruentum and Rhodosorus marinus, respectively.</title>
        <authorList>
            <person name="Lee M.W."/>
            <person name="Choi B.J."/>
            <person name="Lee J.K."/>
            <person name="Choi D.G."/>
            <person name="Baek J.H."/>
            <person name="Bayburt H."/>
            <person name="Kim J.M."/>
            <person name="Han D.M."/>
            <person name="Kim K.H."/>
            <person name="Jeon C.O."/>
        </authorList>
    </citation>
    <scope>NUCLEOTIDE SEQUENCE [LARGE SCALE GENOMIC DNA]</scope>
    <source>
        <strain evidence="1 2">KMA01</strain>
    </source>
</reference>
<protein>
    <submittedName>
        <fullName evidence="1">UDP-2,4-diacetamido-2,4, 6-trideoxy-beta-L-altropyranose hydrolase</fullName>
        <ecNumber evidence="1">3.6.1.57</ecNumber>
    </submittedName>
</protein>
<keyword evidence="1" id="KW-0378">Hydrolase</keyword>
<name>A0ABY8F4L0_9HYPH</name>
<dbReference type="Proteomes" id="UP001209803">
    <property type="component" value="Chromosome"/>
</dbReference>
<dbReference type="RefSeq" id="WP_265680457.1">
    <property type="nucleotide sequence ID" value="NZ_CP120863.1"/>
</dbReference>
<accession>A0ABY8F4L0</accession>
<dbReference type="NCBIfam" id="TIGR03590">
    <property type="entry name" value="PseG"/>
    <property type="match status" value="1"/>
</dbReference>
<dbReference type="InterPro" id="IPR020023">
    <property type="entry name" value="PseG"/>
</dbReference>
<gene>
    <name evidence="1" type="primary">pseG</name>
    <name evidence="1" type="ORF">K1718_24870</name>
</gene>
<dbReference type="EC" id="3.6.1.57" evidence="1"/>
<dbReference type="PANTHER" id="PTHR21015">
    <property type="entry name" value="UDP-N-ACETYLGLUCOSAMINE--N-ACETYLMURAMYL-(PENTAPEPTIDE) PYROPHOSPHORYL-UNDECAPRENOL N-ACETYLGLUCOSAMINE TRANSFERASE 1"/>
    <property type="match status" value="1"/>
</dbReference>
<evidence type="ECO:0000313" key="2">
    <source>
        <dbReference type="Proteomes" id="UP001209803"/>
    </source>
</evidence>
<dbReference type="EMBL" id="CP120863">
    <property type="protein sequence ID" value="WFE89349.1"/>
    <property type="molecule type" value="Genomic_DNA"/>
</dbReference>
<dbReference type="Gene3D" id="3.40.50.11190">
    <property type="match status" value="1"/>
</dbReference>
<evidence type="ECO:0000313" key="1">
    <source>
        <dbReference type="EMBL" id="WFE89349.1"/>
    </source>
</evidence>
<dbReference type="PANTHER" id="PTHR21015:SF22">
    <property type="entry name" value="GLYCOSYLTRANSFERASE"/>
    <property type="match status" value="1"/>
</dbReference>
<dbReference type="SUPFAM" id="SSF53756">
    <property type="entry name" value="UDP-Glycosyltransferase/glycogen phosphorylase"/>
    <property type="match status" value="1"/>
</dbReference>
<organism evidence="1 2">
    <name type="scientific">Roseibium porphyridii</name>
    <dbReference type="NCBI Taxonomy" id="2866279"/>
    <lineage>
        <taxon>Bacteria</taxon>
        <taxon>Pseudomonadati</taxon>
        <taxon>Pseudomonadota</taxon>
        <taxon>Alphaproteobacteria</taxon>
        <taxon>Hyphomicrobiales</taxon>
        <taxon>Stappiaceae</taxon>
        <taxon>Roseibium</taxon>
    </lineage>
</organism>
<dbReference type="Gene3D" id="3.40.50.2000">
    <property type="entry name" value="Glycogen Phosphorylase B"/>
    <property type="match status" value="1"/>
</dbReference>
<keyword evidence="2" id="KW-1185">Reference proteome</keyword>
<dbReference type="GO" id="GO:0016787">
    <property type="term" value="F:hydrolase activity"/>
    <property type="evidence" value="ECO:0007669"/>
    <property type="project" value="UniProtKB-KW"/>
</dbReference>
<proteinExistence type="predicted"/>
<sequence length="347" mass="37817">MASWVGFRVDAAATLGGGHVMRCLTLARTFRSLAHHCVFLCSEETIEVIPDDLWDGFDVRTVSAGLPAETEERFDLLVFDHYGLSAPDERDWRNRAGTLMVIDDLADRPHDCDLLLDQTYGVRAADYEALLPDGCRLLLGSHYALLREEFATHRQASLERRLSDPAGGRVLVSLGMTDVSGIAGRVCNLLTAIGGLQRVDVVLGHKAPSYGRIQEICALDARFQLHSDVRNMAELMLLADVGIGAGGTTTWERCAMGLPSLVVVVADNQIKIADLMNKAGAIGLLGDARTDTDQHLSDQLTRFLSDTERLRAFGRKSADLCDGAGARRVVDDVLQLVAARERANGYV</sequence>